<keyword evidence="5 14" id="KW-0812">Transmembrane</keyword>
<evidence type="ECO:0000256" key="4">
    <source>
        <dbReference type="ARBA" id="ARBA00022679"/>
    </source>
</evidence>
<proteinExistence type="inferred from homology"/>
<evidence type="ECO:0000256" key="6">
    <source>
        <dbReference type="ARBA" id="ARBA00022729"/>
    </source>
</evidence>
<dbReference type="Pfam" id="PF13855">
    <property type="entry name" value="LRR_8"/>
    <property type="match status" value="2"/>
</dbReference>
<evidence type="ECO:0000313" key="18">
    <source>
        <dbReference type="Proteomes" id="UP000826656"/>
    </source>
</evidence>
<dbReference type="PROSITE" id="PS51450">
    <property type="entry name" value="LRR"/>
    <property type="match status" value="1"/>
</dbReference>
<dbReference type="Gene3D" id="3.30.200.20">
    <property type="entry name" value="Phosphorylase Kinase, domain 1"/>
    <property type="match status" value="1"/>
</dbReference>
<keyword evidence="12 14" id="KW-0472">Membrane</keyword>
<keyword evidence="8 13" id="KW-0547">Nucleotide-binding</keyword>
<evidence type="ECO:0000256" key="12">
    <source>
        <dbReference type="ARBA" id="ARBA00023136"/>
    </source>
</evidence>
<evidence type="ECO:0000256" key="2">
    <source>
        <dbReference type="ARBA" id="ARBA00008684"/>
    </source>
</evidence>
<feature type="signal peptide" evidence="15">
    <location>
        <begin position="1"/>
        <end position="31"/>
    </location>
</feature>
<keyword evidence="3" id="KW-0433">Leucine-rich repeat</keyword>
<dbReference type="EMBL" id="JAIVGD010000001">
    <property type="protein sequence ID" value="KAH0784200.1"/>
    <property type="molecule type" value="Genomic_DNA"/>
</dbReference>
<keyword evidence="11 14" id="KW-1133">Transmembrane helix</keyword>
<dbReference type="InterPro" id="IPR000719">
    <property type="entry name" value="Prot_kinase_dom"/>
</dbReference>
<evidence type="ECO:0000256" key="14">
    <source>
        <dbReference type="SAM" id="Phobius"/>
    </source>
</evidence>
<keyword evidence="7" id="KW-0677">Repeat</keyword>
<feature type="binding site" evidence="13">
    <location>
        <position position="909"/>
    </location>
    <ligand>
        <name>ATP</name>
        <dbReference type="ChEBI" id="CHEBI:30616"/>
    </ligand>
</feature>
<dbReference type="Pfam" id="PF00560">
    <property type="entry name" value="LRR_1"/>
    <property type="match status" value="5"/>
</dbReference>
<dbReference type="InterPro" id="IPR001611">
    <property type="entry name" value="Leu-rich_rpt"/>
</dbReference>
<dbReference type="SUPFAM" id="SSF56112">
    <property type="entry name" value="Protein kinase-like (PK-like)"/>
    <property type="match status" value="1"/>
</dbReference>
<dbReference type="SMART" id="SM00220">
    <property type="entry name" value="S_TKc"/>
    <property type="match status" value="1"/>
</dbReference>
<keyword evidence="9" id="KW-0418">Kinase</keyword>
<dbReference type="PANTHER" id="PTHR27008:SF585">
    <property type="entry name" value="PROTEIN KINASE DOMAIN-CONTAINING PROTEIN"/>
    <property type="match status" value="1"/>
</dbReference>
<comment type="caution">
    <text evidence="17">The sequence shown here is derived from an EMBL/GenBank/DDBJ whole genome shotgun (WGS) entry which is preliminary data.</text>
</comment>
<evidence type="ECO:0000256" key="1">
    <source>
        <dbReference type="ARBA" id="ARBA00004370"/>
    </source>
</evidence>
<dbReference type="InterPro" id="IPR011009">
    <property type="entry name" value="Kinase-like_dom_sf"/>
</dbReference>
<keyword evidence="4" id="KW-0808">Transferase</keyword>
<feature type="transmembrane region" description="Helical" evidence="14">
    <location>
        <begin position="820"/>
        <end position="843"/>
    </location>
</feature>
<feature type="chain" id="PRO_5045985922" description="Protein kinase domain-containing protein" evidence="15">
    <location>
        <begin position="32"/>
        <end position="1222"/>
    </location>
</feature>
<evidence type="ECO:0000256" key="3">
    <source>
        <dbReference type="ARBA" id="ARBA00022614"/>
    </source>
</evidence>
<dbReference type="InterPro" id="IPR008271">
    <property type="entry name" value="Ser/Thr_kinase_AS"/>
</dbReference>
<organism evidence="17 18">
    <name type="scientific">Solanum tuberosum</name>
    <name type="common">Potato</name>
    <dbReference type="NCBI Taxonomy" id="4113"/>
    <lineage>
        <taxon>Eukaryota</taxon>
        <taxon>Viridiplantae</taxon>
        <taxon>Streptophyta</taxon>
        <taxon>Embryophyta</taxon>
        <taxon>Tracheophyta</taxon>
        <taxon>Spermatophyta</taxon>
        <taxon>Magnoliopsida</taxon>
        <taxon>eudicotyledons</taxon>
        <taxon>Gunneridae</taxon>
        <taxon>Pentapetalae</taxon>
        <taxon>asterids</taxon>
        <taxon>lamiids</taxon>
        <taxon>Solanales</taxon>
        <taxon>Solanaceae</taxon>
        <taxon>Solanoideae</taxon>
        <taxon>Solaneae</taxon>
        <taxon>Solanum</taxon>
    </lineage>
</organism>
<keyword evidence="6 15" id="KW-0732">Signal</keyword>
<evidence type="ECO:0000313" key="17">
    <source>
        <dbReference type="EMBL" id="KAH0784200.1"/>
    </source>
</evidence>
<dbReference type="InterPro" id="IPR017441">
    <property type="entry name" value="Protein_kinase_ATP_BS"/>
</dbReference>
<evidence type="ECO:0000256" key="5">
    <source>
        <dbReference type="ARBA" id="ARBA00022692"/>
    </source>
</evidence>
<keyword evidence="18" id="KW-1185">Reference proteome</keyword>
<evidence type="ECO:0000259" key="16">
    <source>
        <dbReference type="PROSITE" id="PS50011"/>
    </source>
</evidence>
<accession>A0ABQ7WW64</accession>
<dbReference type="InterPro" id="IPR013210">
    <property type="entry name" value="LRR_N_plant-typ"/>
</dbReference>
<protein>
    <recommendedName>
        <fullName evidence="16">Protein kinase domain-containing protein</fullName>
    </recommendedName>
</protein>
<dbReference type="SMART" id="SM00369">
    <property type="entry name" value="LRR_TYP"/>
    <property type="match status" value="16"/>
</dbReference>
<dbReference type="InterPro" id="IPR003591">
    <property type="entry name" value="Leu-rich_rpt_typical-subtyp"/>
</dbReference>
<keyword evidence="10 13" id="KW-0067">ATP-binding</keyword>
<dbReference type="Gene3D" id="1.10.510.10">
    <property type="entry name" value="Transferase(Phosphotransferase) domain 1"/>
    <property type="match status" value="1"/>
</dbReference>
<comment type="similarity">
    <text evidence="2">Belongs to the protein kinase superfamily. Ser/Thr protein kinase family.</text>
</comment>
<dbReference type="Pfam" id="PF08263">
    <property type="entry name" value="LRRNT_2"/>
    <property type="match status" value="1"/>
</dbReference>
<dbReference type="PROSITE" id="PS00107">
    <property type="entry name" value="PROTEIN_KINASE_ATP"/>
    <property type="match status" value="1"/>
</dbReference>
<dbReference type="PROSITE" id="PS00108">
    <property type="entry name" value="PROTEIN_KINASE_ST"/>
    <property type="match status" value="1"/>
</dbReference>
<dbReference type="InterPro" id="IPR051809">
    <property type="entry name" value="Plant_receptor-like_S/T_kinase"/>
</dbReference>
<dbReference type="PROSITE" id="PS50011">
    <property type="entry name" value="PROTEIN_KINASE_DOM"/>
    <property type="match status" value="1"/>
</dbReference>
<evidence type="ECO:0000256" key="10">
    <source>
        <dbReference type="ARBA" id="ARBA00022840"/>
    </source>
</evidence>
<dbReference type="InterPro" id="IPR055414">
    <property type="entry name" value="LRR_R13L4/SHOC2-like"/>
</dbReference>
<gene>
    <name evidence="17" type="ORF">KY290_003798</name>
</gene>
<dbReference type="SUPFAM" id="SSF52047">
    <property type="entry name" value="RNI-like"/>
    <property type="match status" value="2"/>
</dbReference>
<sequence length="1222" mass="135310">MFLVIYAIMKKANCSFLLSLLLLHYVMATSATNPTNFSTDQSALLSLKSQIILDPFHLLDESWSPTTSVCHWVGVTCGSRHQRVRSLNISNMALIGKIPSHIGNLTFLVSLDLSHNNLYGNLPQEIAHLRRLRFLNLGVNMLSGEVPSWFGNLHKLQVLNLRNNSFNGFIPSLLSNISGLQTLNLRFNSLGGQIPEKIGKLQNLKELNIEANRLTGSIPFSIFNISGIKVIALTDNTLSGNLPPDMCDRQSMLEELHLSFNELRGHMPLSLPNCSKLQLLSLSVNKFDGPIHSEIGHLSDLRILYLGQNQFEGTIPQDIGILDNLEVLGLERNHLTGSIPISIFNISSLQTMSLEMNNLMGSLPREIGNLNKLRILYLGYNMLTGKIPDVSNLVELVEIYLGLNKFTGALPTELFNMSGMRVIELVRNNLTGSVLPLSIGSMLPNIEGLYLSSLNLFGTIPHSLFNCSKLIYLDLSYNKLTGLIPNSFGYMTHLKYLGLGGNNLMSDTRSSFFSSLSNCRELQFLDVSLNPLNVVLPVSVGNVSLVKLMVVECGLKGEIPKGIGNLSSLIDLDLSGNGLVGSIPTTISNLRLLQSLKLSGNKLSGFIGDNLCKLQNLGYIHLDQNQLSGSLPNCFGNLTSLREIFLGTNKLHSNIPANLGNLKNLLNLDLSSNNLTGSLPREIGSLKAMIQMDLSMNKLSNGIPEEIGSLQNLIHLSLRDNKLQGSIPSSMSSMSALEYLDLSHNNVSGLIPKSLEKLLNLKYFNVSFNNLVGEIPSSGPFKNLSSQSFISNEALCGSSRFRVPPCHSGTSKHRSKRKKVLVLILPVGIALVLVSIAFAFVWIKYIRGKSTDPQLGVDPSSFVSTRGRISYYELLQATDSLNESNLIGSGSFGSVYKGILRDGTFIAAKVFNLQLQAAFRSFDTECEVLRNLRHRNLTKVITSCSNLDFKALVLEYMSNGSLDKWLYSHNYFLDIKHRLSIMIDVACALEYLHHGCSLPVIHCDLKPSNILLDEDMVAHLSDFGISKMISEDESALYTKTLATLGYIAPEYGLEGMVSTKCDVYSYGIMLMETFTRTKPSNEMFDGDLSLKQWVIDEGKGGEMKWVRTKVDLDQHIVDTATPIKGRPGYESNPRRYGKFLFHVFGLTKLSIKKFHIGPGTYLYMVSELDPSQVVVHRCWPPFRSVHAPVEFWAWGRVLRSLTSIEGWEIGLLYGLGQIPFMN</sequence>
<dbReference type="PRINTS" id="PR00019">
    <property type="entry name" value="LEURICHRPT"/>
</dbReference>
<dbReference type="Gene3D" id="3.80.10.10">
    <property type="entry name" value="Ribonuclease Inhibitor"/>
    <property type="match status" value="6"/>
</dbReference>
<dbReference type="Pfam" id="PF00069">
    <property type="entry name" value="Pkinase"/>
    <property type="match status" value="1"/>
</dbReference>
<dbReference type="InterPro" id="IPR032675">
    <property type="entry name" value="LRR_dom_sf"/>
</dbReference>
<feature type="domain" description="Protein kinase" evidence="16">
    <location>
        <begin position="881"/>
        <end position="1140"/>
    </location>
</feature>
<evidence type="ECO:0000256" key="11">
    <source>
        <dbReference type="ARBA" id="ARBA00022989"/>
    </source>
</evidence>
<evidence type="ECO:0000256" key="9">
    <source>
        <dbReference type="ARBA" id="ARBA00022777"/>
    </source>
</evidence>
<evidence type="ECO:0000256" key="8">
    <source>
        <dbReference type="ARBA" id="ARBA00022741"/>
    </source>
</evidence>
<comment type="subcellular location">
    <subcellularLocation>
        <location evidence="1">Membrane</location>
    </subcellularLocation>
</comment>
<evidence type="ECO:0000256" key="15">
    <source>
        <dbReference type="SAM" id="SignalP"/>
    </source>
</evidence>
<dbReference type="SMART" id="SM00365">
    <property type="entry name" value="LRR_SD22"/>
    <property type="match status" value="9"/>
</dbReference>
<name>A0ABQ7WW64_SOLTU</name>
<dbReference type="Pfam" id="PF23598">
    <property type="entry name" value="LRR_14"/>
    <property type="match status" value="1"/>
</dbReference>
<dbReference type="Proteomes" id="UP000826656">
    <property type="component" value="Unassembled WGS sequence"/>
</dbReference>
<evidence type="ECO:0000256" key="13">
    <source>
        <dbReference type="PROSITE-ProRule" id="PRU10141"/>
    </source>
</evidence>
<evidence type="ECO:0000256" key="7">
    <source>
        <dbReference type="ARBA" id="ARBA00022737"/>
    </source>
</evidence>
<reference evidence="17 18" key="1">
    <citation type="journal article" date="2021" name="bioRxiv">
        <title>Chromosome-scale and haplotype-resolved genome assembly of a tetraploid potato cultivar.</title>
        <authorList>
            <person name="Sun H."/>
            <person name="Jiao W.-B."/>
            <person name="Krause K."/>
            <person name="Campoy J.A."/>
            <person name="Goel M."/>
            <person name="Folz-Donahue K."/>
            <person name="Kukat C."/>
            <person name="Huettel B."/>
            <person name="Schneeberger K."/>
        </authorList>
    </citation>
    <scope>NUCLEOTIDE SEQUENCE [LARGE SCALE GENOMIC DNA]</scope>
    <source>
        <strain evidence="17">SolTubOtavaFocal</strain>
        <tissue evidence="17">Leaves</tissue>
    </source>
</reference>
<dbReference type="PANTHER" id="PTHR27008">
    <property type="entry name" value="OS04G0122200 PROTEIN"/>
    <property type="match status" value="1"/>
</dbReference>